<evidence type="ECO:0000313" key="5">
    <source>
        <dbReference type="Proteomes" id="UP001159428"/>
    </source>
</evidence>
<feature type="domain" description="Tyr recombinase" evidence="3">
    <location>
        <begin position="78"/>
        <end position="147"/>
    </location>
</feature>
<dbReference type="GO" id="GO:0015074">
    <property type="term" value="P:DNA integration"/>
    <property type="evidence" value="ECO:0007669"/>
    <property type="project" value="InterPro"/>
</dbReference>
<dbReference type="InterPro" id="IPR011010">
    <property type="entry name" value="DNA_brk_join_enz"/>
</dbReference>
<accession>A0AAU9WBD6</accession>
<dbReference type="GO" id="GO:0006310">
    <property type="term" value="P:DNA recombination"/>
    <property type="evidence" value="ECO:0007669"/>
    <property type="project" value="UniProtKB-KW"/>
</dbReference>
<dbReference type="PANTHER" id="PTHR46963">
    <property type="entry name" value="SIMILAR TO RIKEN CDNA E130308A19"/>
    <property type="match status" value="1"/>
</dbReference>
<evidence type="ECO:0000256" key="1">
    <source>
        <dbReference type="ARBA" id="ARBA00023172"/>
    </source>
</evidence>
<dbReference type="GO" id="GO:0003677">
    <property type="term" value="F:DNA binding"/>
    <property type="evidence" value="ECO:0007669"/>
    <property type="project" value="InterPro"/>
</dbReference>
<name>A0AAU9WBD6_9CNID</name>
<dbReference type="Gene3D" id="1.10.443.10">
    <property type="entry name" value="Intergrase catalytic core"/>
    <property type="match status" value="1"/>
</dbReference>
<dbReference type="Pfam" id="PF00589">
    <property type="entry name" value="Phage_integrase"/>
    <property type="match status" value="1"/>
</dbReference>
<evidence type="ECO:0000259" key="3">
    <source>
        <dbReference type="Pfam" id="PF00589"/>
    </source>
</evidence>
<feature type="region of interest" description="Disordered" evidence="2">
    <location>
        <begin position="9"/>
        <end position="30"/>
    </location>
</feature>
<dbReference type="Proteomes" id="UP001159428">
    <property type="component" value="Unassembled WGS sequence"/>
</dbReference>
<proteinExistence type="predicted"/>
<reference evidence="4 5" key="1">
    <citation type="submission" date="2022-05" db="EMBL/GenBank/DDBJ databases">
        <authorList>
            <consortium name="Genoscope - CEA"/>
            <person name="William W."/>
        </authorList>
    </citation>
    <scope>NUCLEOTIDE SEQUENCE [LARGE SCALE GENOMIC DNA]</scope>
</reference>
<feature type="compositionally biased region" description="Basic and acidic residues" evidence="2">
    <location>
        <begin position="9"/>
        <end position="25"/>
    </location>
</feature>
<dbReference type="SUPFAM" id="SSF56349">
    <property type="entry name" value="DNA breaking-rejoining enzymes"/>
    <property type="match status" value="1"/>
</dbReference>
<gene>
    <name evidence="4" type="ORF">PMEA_00034604</name>
</gene>
<evidence type="ECO:0000256" key="2">
    <source>
        <dbReference type="SAM" id="MobiDB-lite"/>
    </source>
</evidence>
<keyword evidence="5" id="KW-1185">Reference proteome</keyword>
<keyword evidence="1" id="KW-0233">DNA recombination</keyword>
<comment type="caution">
    <text evidence="4">The sequence shown here is derived from an EMBL/GenBank/DDBJ whole genome shotgun (WGS) entry which is preliminary data.</text>
</comment>
<dbReference type="EMBL" id="CALNXJ010000009">
    <property type="protein sequence ID" value="CAH3104251.1"/>
    <property type="molecule type" value="Genomic_DNA"/>
</dbReference>
<dbReference type="PANTHER" id="PTHR46963:SF2">
    <property type="match status" value="1"/>
</dbReference>
<dbReference type="InterPro" id="IPR013762">
    <property type="entry name" value="Integrase-like_cat_sf"/>
</dbReference>
<dbReference type="InterPro" id="IPR042838">
    <property type="entry name" value="KIAA1958"/>
</dbReference>
<dbReference type="AlphaFoldDB" id="A0AAU9WBD6"/>
<sequence length="224" mass="25165">MGKEFLIWKSERGSKTRRGNGDKRAFNPTTQATNNELCPVFYYKEFKSHRPEEMNSADSPFYLAINYRRRPGSNVWYMRAPLCKNEIGKLMKTAVQSAGLLGNFTNHIVRKTCLSRLIDAEVPVNYVAQLSGHRNLKSLDSYQAASADHQRKMSFSLSRSGQESTQTSTVSVHENTTLPANLPKDVSKSGVFSGACIGKIEGCTFKFNIAREKEESPKFAKPKK</sequence>
<evidence type="ECO:0000313" key="4">
    <source>
        <dbReference type="EMBL" id="CAH3104251.1"/>
    </source>
</evidence>
<organism evidence="4 5">
    <name type="scientific">Pocillopora meandrina</name>
    <dbReference type="NCBI Taxonomy" id="46732"/>
    <lineage>
        <taxon>Eukaryota</taxon>
        <taxon>Metazoa</taxon>
        <taxon>Cnidaria</taxon>
        <taxon>Anthozoa</taxon>
        <taxon>Hexacorallia</taxon>
        <taxon>Scleractinia</taxon>
        <taxon>Astrocoeniina</taxon>
        <taxon>Pocilloporidae</taxon>
        <taxon>Pocillopora</taxon>
    </lineage>
</organism>
<protein>
    <recommendedName>
        <fullName evidence="3">Tyr recombinase domain-containing protein</fullName>
    </recommendedName>
</protein>
<dbReference type="InterPro" id="IPR002104">
    <property type="entry name" value="Integrase_catalytic"/>
</dbReference>